<proteinExistence type="predicted"/>
<comment type="caution">
    <text evidence="3">The sequence shown here is derived from an EMBL/GenBank/DDBJ whole genome shotgun (WGS) entry which is preliminary data.</text>
</comment>
<dbReference type="Proteomes" id="UP001596383">
    <property type="component" value="Unassembled WGS sequence"/>
</dbReference>
<evidence type="ECO:0000256" key="2">
    <source>
        <dbReference type="SAM" id="Phobius"/>
    </source>
</evidence>
<keyword evidence="4" id="KW-1185">Reference proteome</keyword>
<dbReference type="AlphaFoldDB" id="A0ABD5SMZ2"/>
<evidence type="ECO:0000313" key="3">
    <source>
        <dbReference type="EMBL" id="MFC6764771.1"/>
    </source>
</evidence>
<name>A0ABD5SMZ2_9EURY</name>
<gene>
    <name evidence="3" type="ORF">ACFQE6_06965</name>
</gene>
<feature type="coiled-coil region" evidence="1">
    <location>
        <begin position="55"/>
        <end position="82"/>
    </location>
</feature>
<feature type="transmembrane region" description="Helical" evidence="2">
    <location>
        <begin position="271"/>
        <end position="304"/>
    </location>
</feature>
<accession>A0ABD5SMZ2</accession>
<keyword evidence="2" id="KW-1133">Transmembrane helix</keyword>
<keyword evidence="2" id="KW-0472">Membrane</keyword>
<protein>
    <submittedName>
        <fullName evidence="3">Uncharacterized protein</fullName>
    </submittedName>
</protein>
<keyword evidence="1" id="KW-0175">Coiled coil</keyword>
<dbReference type="EMBL" id="JBHSWV010000098">
    <property type="protein sequence ID" value="MFC6764771.1"/>
    <property type="molecule type" value="Genomic_DNA"/>
</dbReference>
<evidence type="ECO:0000313" key="4">
    <source>
        <dbReference type="Proteomes" id="UP001596383"/>
    </source>
</evidence>
<organism evidence="3 4">
    <name type="scientific">Natrinema soli</name>
    <dbReference type="NCBI Taxonomy" id="1930624"/>
    <lineage>
        <taxon>Archaea</taxon>
        <taxon>Methanobacteriati</taxon>
        <taxon>Methanobacteriota</taxon>
        <taxon>Stenosarchaea group</taxon>
        <taxon>Halobacteria</taxon>
        <taxon>Halobacteriales</taxon>
        <taxon>Natrialbaceae</taxon>
        <taxon>Natrinema</taxon>
    </lineage>
</organism>
<evidence type="ECO:0000256" key="1">
    <source>
        <dbReference type="SAM" id="Coils"/>
    </source>
</evidence>
<reference evidence="3 4" key="1">
    <citation type="journal article" date="2019" name="Int. J. Syst. Evol. Microbiol.">
        <title>The Global Catalogue of Microorganisms (GCM) 10K type strain sequencing project: providing services to taxonomists for standard genome sequencing and annotation.</title>
        <authorList>
            <consortium name="The Broad Institute Genomics Platform"/>
            <consortium name="The Broad Institute Genome Sequencing Center for Infectious Disease"/>
            <person name="Wu L."/>
            <person name="Ma J."/>
        </authorList>
    </citation>
    <scope>NUCLEOTIDE SEQUENCE [LARGE SCALE GENOMIC DNA]</scope>
    <source>
        <strain evidence="3 4">LMG 29247</strain>
    </source>
</reference>
<keyword evidence="2" id="KW-0812">Transmembrane</keyword>
<sequence>MDDYPYTAIDDIRSLNAMKECYDDYNAIDDAIDEVVNYVEMASSIPEDEIPDQLLEQCLQAFENADSKIRDLERDVEALNEAYTDQFSVQIKNPYQSFVEEVERDIEKFDAYLDTIVGLLGNSDTSEAEFLEIKLASKRMHDSVEETGDAFGELTSAFSSLIDIKVLEAASYDGTEKNVYSFDECPFCGKSSDLSTPRDGIVKCQRCEIELRQEDSRLYSLVNGPSEWNSVEILDEYWKRLGENEFETAKSVQEITQHSAKIVRTLRKRTILIGCATLLTVGISILGGSTLLFFLSLLIGAGVVYLSKKQLESKIEV</sequence>